<gene>
    <name evidence="8" type="ORF">DWW18_15505</name>
</gene>
<dbReference type="PANTHER" id="PTHR43133:SF8">
    <property type="entry name" value="RNA POLYMERASE SIGMA FACTOR HI_1459-RELATED"/>
    <property type="match status" value="1"/>
</dbReference>
<keyword evidence="5" id="KW-0804">Transcription</keyword>
<dbReference type="InterPro" id="IPR036388">
    <property type="entry name" value="WH-like_DNA-bd_sf"/>
</dbReference>
<evidence type="ECO:0000313" key="9">
    <source>
        <dbReference type="Proteomes" id="UP000283589"/>
    </source>
</evidence>
<dbReference type="AlphaFoldDB" id="A0A412WWU8"/>
<proteinExistence type="inferred from homology"/>
<accession>A0A412WWU8</accession>
<dbReference type="InterPro" id="IPR013249">
    <property type="entry name" value="RNA_pol_sigma70_r4_t2"/>
</dbReference>
<dbReference type="Pfam" id="PF08281">
    <property type="entry name" value="Sigma70_r4_2"/>
    <property type="match status" value="1"/>
</dbReference>
<dbReference type="GO" id="GO:0016987">
    <property type="term" value="F:sigma factor activity"/>
    <property type="evidence" value="ECO:0007669"/>
    <property type="project" value="UniProtKB-KW"/>
</dbReference>
<feature type="domain" description="RNA polymerase sigma-70 region 2" evidence="6">
    <location>
        <begin position="18"/>
        <end position="83"/>
    </location>
</feature>
<dbReference type="GeneID" id="86890773"/>
<evidence type="ECO:0000256" key="2">
    <source>
        <dbReference type="ARBA" id="ARBA00023015"/>
    </source>
</evidence>
<dbReference type="RefSeq" id="WP_118261155.1">
    <property type="nucleotide sequence ID" value="NZ_CALBWO010000072.1"/>
</dbReference>
<dbReference type="InterPro" id="IPR039425">
    <property type="entry name" value="RNA_pol_sigma-70-like"/>
</dbReference>
<keyword evidence="2" id="KW-0805">Transcription regulation</keyword>
<dbReference type="InterPro" id="IPR014284">
    <property type="entry name" value="RNA_pol_sigma-70_dom"/>
</dbReference>
<dbReference type="Gene3D" id="1.10.1740.10">
    <property type="match status" value="1"/>
</dbReference>
<dbReference type="InterPro" id="IPR013324">
    <property type="entry name" value="RNA_pol_sigma_r3/r4-like"/>
</dbReference>
<dbReference type="Pfam" id="PF04542">
    <property type="entry name" value="Sigma70_r2"/>
    <property type="match status" value="1"/>
</dbReference>
<dbReference type="InterPro" id="IPR013325">
    <property type="entry name" value="RNA_pol_sigma_r2"/>
</dbReference>
<evidence type="ECO:0000259" key="6">
    <source>
        <dbReference type="Pfam" id="PF04542"/>
    </source>
</evidence>
<dbReference type="EMBL" id="QRZA01000025">
    <property type="protein sequence ID" value="RGV32004.1"/>
    <property type="molecule type" value="Genomic_DNA"/>
</dbReference>
<name>A0A412WWU8_9BACT</name>
<keyword evidence="3" id="KW-0731">Sigma factor</keyword>
<dbReference type="GO" id="GO:0003677">
    <property type="term" value="F:DNA binding"/>
    <property type="evidence" value="ECO:0007669"/>
    <property type="project" value="UniProtKB-KW"/>
</dbReference>
<dbReference type="InterPro" id="IPR007627">
    <property type="entry name" value="RNA_pol_sigma70_r2"/>
</dbReference>
<dbReference type="PANTHER" id="PTHR43133">
    <property type="entry name" value="RNA POLYMERASE ECF-TYPE SIGMA FACTO"/>
    <property type="match status" value="1"/>
</dbReference>
<evidence type="ECO:0000256" key="1">
    <source>
        <dbReference type="ARBA" id="ARBA00010641"/>
    </source>
</evidence>
<comment type="caution">
    <text evidence="8">The sequence shown here is derived from an EMBL/GenBank/DDBJ whole genome shotgun (WGS) entry which is preliminary data.</text>
</comment>
<evidence type="ECO:0000259" key="7">
    <source>
        <dbReference type="Pfam" id="PF08281"/>
    </source>
</evidence>
<comment type="similarity">
    <text evidence="1">Belongs to the sigma-70 factor family. ECF subfamily.</text>
</comment>
<organism evidence="8 9">
    <name type="scientific">Butyricimonas virosa</name>
    <dbReference type="NCBI Taxonomy" id="544645"/>
    <lineage>
        <taxon>Bacteria</taxon>
        <taxon>Pseudomonadati</taxon>
        <taxon>Bacteroidota</taxon>
        <taxon>Bacteroidia</taxon>
        <taxon>Bacteroidales</taxon>
        <taxon>Odoribacteraceae</taxon>
        <taxon>Butyricimonas</taxon>
    </lineage>
</organism>
<dbReference type="NCBIfam" id="TIGR02937">
    <property type="entry name" value="sigma70-ECF"/>
    <property type="match status" value="1"/>
</dbReference>
<dbReference type="SUPFAM" id="SSF88946">
    <property type="entry name" value="Sigma2 domain of RNA polymerase sigma factors"/>
    <property type="match status" value="1"/>
</dbReference>
<protein>
    <submittedName>
        <fullName evidence="8">RNA polymerase sigma factor</fullName>
    </submittedName>
</protein>
<reference evidence="8 9" key="1">
    <citation type="submission" date="2018-08" db="EMBL/GenBank/DDBJ databases">
        <title>A genome reference for cultivated species of the human gut microbiota.</title>
        <authorList>
            <person name="Zou Y."/>
            <person name="Xue W."/>
            <person name="Luo G."/>
        </authorList>
    </citation>
    <scope>NUCLEOTIDE SEQUENCE [LARGE SCALE GENOMIC DNA]</scope>
    <source>
        <strain evidence="8 9">AF14-49</strain>
    </source>
</reference>
<keyword evidence="4" id="KW-0238">DNA-binding</keyword>
<evidence type="ECO:0000313" key="8">
    <source>
        <dbReference type="EMBL" id="RGV32004.1"/>
    </source>
</evidence>
<feature type="domain" description="RNA polymerase sigma factor 70 region 4 type 2" evidence="7">
    <location>
        <begin position="125"/>
        <end position="165"/>
    </location>
</feature>
<sequence>MDKQQDQPPRKINISEVFKKYQGQLKSFIAKRVTAKEDREDILQDVFYQLLKTDPVAPPVQQISAWLYTVTRNLIIDRKRKHREKEIPQARTEEGETFILKEVSECLFDADNSPEKEYMRSLVWEELDKALAELPDEQRIVFELNELQNFSFKEISESSGIPVNTLISRKRYAVLYLRERLYNIYEELLGE</sequence>
<dbReference type="GO" id="GO:0006352">
    <property type="term" value="P:DNA-templated transcription initiation"/>
    <property type="evidence" value="ECO:0007669"/>
    <property type="project" value="InterPro"/>
</dbReference>
<dbReference type="SUPFAM" id="SSF88659">
    <property type="entry name" value="Sigma3 and sigma4 domains of RNA polymerase sigma factors"/>
    <property type="match status" value="1"/>
</dbReference>
<evidence type="ECO:0000256" key="5">
    <source>
        <dbReference type="ARBA" id="ARBA00023163"/>
    </source>
</evidence>
<evidence type="ECO:0000256" key="4">
    <source>
        <dbReference type="ARBA" id="ARBA00023125"/>
    </source>
</evidence>
<dbReference type="Proteomes" id="UP000283589">
    <property type="component" value="Unassembled WGS sequence"/>
</dbReference>
<dbReference type="Gene3D" id="1.10.10.10">
    <property type="entry name" value="Winged helix-like DNA-binding domain superfamily/Winged helix DNA-binding domain"/>
    <property type="match status" value="1"/>
</dbReference>
<evidence type="ECO:0000256" key="3">
    <source>
        <dbReference type="ARBA" id="ARBA00023082"/>
    </source>
</evidence>